<dbReference type="InterPro" id="IPR035965">
    <property type="entry name" value="PAS-like_dom_sf"/>
</dbReference>
<keyword evidence="1" id="KW-1133">Transmembrane helix</keyword>
<feature type="domain" description="PAC" evidence="3">
    <location>
        <begin position="142"/>
        <end position="194"/>
    </location>
</feature>
<sequence length="738" mass="84750">MMSSEPKWFKIIISVMLLIVLNQVLLYIFQMKDIFLQVSYVTINILTVFVLLGLLITLRKTTNELRKSNQKLNNIFDSLDVAVWAHDLKSDNLYISQGIEHLYGYNLNEFYHDHYLWKKVVHPDDENILTERAKLIDQGKPVTSIYRILRPDGDVRWIQDRGIPTYDDKGNYNDFSAVLFDITEQKEGEERYRGIVELSPDFIAVIKDWKFNFINEAGCRLLGVESSLELFGRSILEFVSTADVRKISDALTEMEDKAREINRFELQIIRIDKKNVDLEMSVMRIPYEGRLATLVVGRDITERKKADEIIHHMAYYDTLTGLPNRNMFKEHLNNRLFNSKDEKLAVLFLDLDRFKVINDTKGHSTGDHVLQLVAKRLSEAVSDEGLVSRQGGDEFLILLNDATNDKIECISKQIINDFSQPLYIEDDEFFVTTSIGISIYPVDGEDQETLIKNADTAMYLAKDRGKNNYQYYNPKLNNYSTRRMKLEVELRKALNKDQLTIHYQPQVELSTKKIIAVEALLRWNSPKYGSVSPAEFIPIAEETGLIVPIGRWVLQKVSEQQKQWKKAGISSLRVAVNVSVRQMQENCFAQDVKQVIKEHDLNPVDLELEITESIMQNIENSTIVLNELKKLGVTLSIDDFGKGYSSLSYLRHLPIDTIKIDKSFVDDICDTSNNGSIAKAIIDMGHNLGFTIVAEGIEQEEQAEFLKGNSCEYGQGYFFSKPLPAEEVFLLLEKGLDR</sequence>
<dbReference type="InterPro" id="IPR001633">
    <property type="entry name" value="EAL_dom"/>
</dbReference>
<dbReference type="InterPro" id="IPR013655">
    <property type="entry name" value="PAS_fold_3"/>
</dbReference>
<feature type="domain" description="PAS" evidence="2">
    <location>
        <begin position="68"/>
        <end position="140"/>
    </location>
</feature>
<gene>
    <name evidence="6" type="ORF">FS935_08425</name>
</gene>
<dbReference type="InterPro" id="IPR000700">
    <property type="entry name" value="PAS-assoc_C"/>
</dbReference>
<dbReference type="CDD" id="cd00130">
    <property type="entry name" value="PAS"/>
    <property type="match status" value="2"/>
</dbReference>
<name>A0A5C6VZU6_9BACI</name>
<dbReference type="SUPFAM" id="SSF55073">
    <property type="entry name" value="Nucleotide cyclase"/>
    <property type="match status" value="1"/>
</dbReference>
<comment type="caution">
    <text evidence="6">The sequence shown here is derived from an EMBL/GenBank/DDBJ whole genome shotgun (WGS) entry which is preliminary data.</text>
</comment>
<dbReference type="CDD" id="cd01948">
    <property type="entry name" value="EAL"/>
    <property type="match status" value="1"/>
</dbReference>
<evidence type="ECO:0000259" key="2">
    <source>
        <dbReference type="PROSITE" id="PS50112"/>
    </source>
</evidence>
<dbReference type="PROSITE" id="PS50112">
    <property type="entry name" value="PAS"/>
    <property type="match status" value="1"/>
</dbReference>
<dbReference type="FunFam" id="3.20.20.450:FF:000001">
    <property type="entry name" value="Cyclic di-GMP phosphodiesterase yahA"/>
    <property type="match status" value="1"/>
</dbReference>
<proteinExistence type="predicted"/>
<dbReference type="InterPro" id="IPR001610">
    <property type="entry name" value="PAC"/>
</dbReference>
<keyword evidence="1" id="KW-0472">Membrane</keyword>
<dbReference type="InterPro" id="IPR052155">
    <property type="entry name" value="Biofilm_reg_signaling"/>
</dbReference>
<dbReference type="SUPFAM" id="SSF141868">
    <property type="entry name" value="EAL domain-like"/>
    <property type="match status" value="1"/>
</dbReference>
<dbReference type="NCBIfam" id="TIGR00229">
    <property type="entry name" value="sensory_box"/>
    <property type="match status" value="2"/>
</dbReference>
<evidence type="ECO:0000259" key="5">
    <source>
        <dbReference type="PROSITE" id="PS50887"/>
    </source>
</evidence>
<evidence type="ECO:0000259" key="4">
    <source>
        <dbReference type="PROSITE" id="PS50883"/>
    </source>
</evidence>
<dbReference type="EMBL" id="VOQF01000005">
    <property type="protein sequence ID" value="TXC90923.1"/>
    <property type="molecule type" value="Genomic_DNA"/>
</dbReference>
<dbReference type="FunFam" id="3.30.70.270:FF:000001">
    <property type="entry name" value="Diguanylate cyclase domain protein"/>
    <property type="match status" value="1"/>
</dbReference>
<feature type="transmembrane region" description="Helical" evidence="1">
    <location>
        <begin position="12"/>
        <end position="29"/>
    </location>
</feature>
<dbReference type="GO" id="GO:0006355">
    <property type="term" value="P:regulation of DNA-templated transcription"/>
    <property type="evidence" value="ECO:0007669"/>
    <property type="project" value="InterPro"/>
</dbReference>
<dbReference type="InterPro" id="IPR043128">
    <property type="entry name" value="Rev_trsase/Diguanyl_cyclase"/>
</dbReference>
<dbReference type="PROSITE" id="PS50887">
    <property type="entry name" value="GGDEF"/>
    <property type="match status" value="1"/>
</dbReference>
<dbReference type="Gene3D" id="3.20.20.450">
    <property type="entry name" value="EAL domain"/>
    <property type="match status" value="1"/>
</dbReference>
<dbReference type="PROSITE" id="PS50113">
    <property type="entry name" value="PAC"/>
    <property type="match status" value="1"/>
</dbReference>
<dbReference type="InterPro" id="IPR000160">
    <property type="entry name" value="GGDEF_dom"/>
</dbReference>
<accession>A0A5C6VZU6</accession>
<evidence type="ECO:0000256" key="1">
    <source>
        <dbReference type="SAM" id="Phobius"/>
    </source>
</evidence>
<dbReference type="Pfam" id="PF00989">
    <property type="entry name" value="PAS"/>
    <property type="match status" value="1"/>
</dbReference>
<feature type="domain" description="GGDEF" evidence="5">
    <location>
        <begin position="342"/>
        <end position="474"/>
    </location>
</feature>
<dbReference type="Proteomes" id="UP000321363">
    <property type="component" value="Unassembled WGS sequence"/>
</dbReference>
<dbReference type="SMART" id="SM00267">
    <property type="entry name" value="GGDEF"/>
    <property type="match status" value="1"/>
</dbReference>
<evidence type="ECO:0000259" key="3">
    <source>
        <dbReference type="PROSITE" id="PS50113"/>
    </source>
</evidence>
<feature type="transmembrane region" description="Helical" evidence="1">
    <location>
        <begin position="35"/>
        <end position="58"/>
    </location>
</feature>
<keyword evidence="7" id="KW-1185">Reference proteome</keyword>
<reference evidence="6 7" key="1">
    <citation type="journal article" date="2005" name="Int. J. Syst. Evol. Microbiol.">
        <title>Bacillus litoralis sp. nov., isolated from a tidal flat of the Yellow Sea in Korea.</title>
        <authorList>
            <person name="Yoon J.H."/>
            <person name="Oh T.K."/>
        </authorList>
    </citation>
    <scope>NUCLEOTIDE SEQUENCE [LARGE SCALE GENOMIC DNA]</scope>
    <source>
        <strain evidence="6 7">SW-211</strain>
    </source>
</reference>
<dbReference type="PROSITE" id="PS50883">
    <property type="entry name" value="EAL"/>
    <property type="match status" value="1"/>
</dbReference>
<dbReference type="Gene3D" id="3.30.70.270">
    <property type="match status" value="1"/>
</dbReference>
<dbReference type="AlphaFoldDB" id="A0A5C6VZU6"/>
<dbReference type="InterPro" id="IPR029787">
    <property type="entry name" value="Nucleotide_cyclase"/>
</dbReference>
<dbReference type="InterPro" id="IPR035919">
    <property type="entry name" value="EAL_sf"/>
</dbReference>
<dbReference type="SMART" id="SM00052">
    <property type="entry name" value="EAL"/>
    <property type="match status" value="1"/>
</dbReference>
<dbReference type="PANTHER" id="PTHR44757">
    <property type="entry name" value="DIGUANYLATE CYCLASE DGCP"/>
    <property type="match status" value="1"/>
</dbReference>
<dbReference type="OrthoDB" id="9759607at2"/>
<dbReference type="Gene3D" id="3.30.450.20">
    <property type="entry name" value="PAS domain"/>
    <property type="match status" value="2"/>
</dbReference>
<evidence type="ECO:0000313" key="6">
    <source>
        <dbReference type="EMBL" id="TXC90923.1"/>
    </source>
</evidence>
<protein>
    <submittedName>
        <fullName evidence="6">EAL domain-containing protein</fullName>
    </submittedName>
</protein>
<dbReference type="Pfam" id="PF00990">
    <property type="entry name" value="GGDEF"/>
    <property type="match status" value="1"/>
</dbReference>
<dbReference type="Pfam" id="PF08447">
    <property type="entry name" value="PAS_3"/>
    <property type="match status" value="1"/>
</dbReference>
<feature type="domain" description="EAL" evidence="4">
    <location>
        <begin position="483"/>
        <end position="736"/>
    </location>
</feature>
<dbReference type="PANTHER" id="PTHR44757:SF2">
    <property type="entry name" value="BIOFILM ARCHITECTURE MAINTENANCE PROTEIN MBAA"/>
    <property type="match status" value="1"/>
</dbReference>
<dbReference type="InterPro" id="IPR013767">
    <property type="entry name" value="PAS_fold"/>
</dbReference>
<dbReference type="SMART" id="SM00091">
    <property type="entry name" value="PAS"/>
    <property type="match status" value="2"/>
</dbReference>
<dbReference type="InterPro" id="IPR000014">
    <property type="entry name" value="PAS"/>
</dbReference>
<dbReference type="NCBIfam" id="TIGR00254">
    <property type="entry name" value="GGDEF"/>
    <property type="match status" value="1"/>
</dbReference>
<dbReference type="SMART" id="SM00086">
    <property type="entry name" value="PAC"/>
    <property type="match status" value="2"/>
</dbReference>
<dbReference type="SUPFAM" id="SSF55785">
    <property type="entry name" value="PYP-like sensor domain (PAS domain)"/>
    <property type="match status" value="2"/>
</dbReference>
<dbReference type="Pfam" id="PF00563">
    <property type="entry name" value="EAL"/>
    <property type="match status" value="1"/>
</dbReference>
<keyword evidence="1" id="KW-0812">Transmembrane</keyword>
<dbReference type="CDD" id="cd01949">
    <property type="entry name" value="GGDEF"/>
    <property type="match status" value="1"/>
</dbReference>
<evidence type="ECO:0000313" key="7">
    <source>
        <dbReference type="Proteomes" id="UP000321363"/>
    </source>
</evidence>
<organism evidence="6 7">
    <name type="scientific">Metabacillus litoralis</name>
    <dbReference type="NCBI Taxonomy" id="152268"/>
    <lineage>
        <taxon>Bacteria</taxon>
        <taxon>Bacillati</taxon>
        <taxon>Bacillota</taxon>
        <taxon>Bacilli</taxon>
        <taxon>Bacillales</taxon>
        <taxon>Bacillaceae</taxon>
        <taxon>Metabacillus</taxon>
    </lineage>
</organism>